<evidence type="ECO:0000256" key="1">
    <source>
        <dbReference type="SAM" id="MobiDB-lite"/>
    </source>
</evidence>
<evidence type="ECO:0000313" key="2">
    <source>
        <dbReference type="EnsemblPlants" id="cds.evm.model.09.811"/>
    </source>
</evidence>
<reference evidence="2" key="2">
    <citation type="submission" date="2021-03" db="UniProtKB">
        <authorList>
            <consortium name="EnsemblPlants"/>
        </authorList>
    </citation>
    <scope>IDENTIFICATION</scope>
</reference>
<dbReference type="Gramene" id="evm.model.09.811">
    <property type="protein sequence ID" value="cds.evm.model.09.811"/>
    <property type="gene ID" value="evm.TU.09.811"/>
</dbReference>
<dbReference type="EMBL" id="UZAU01000738">
    <property type="status" value="NOT_ANNOTATED_CDS"/>
    <property type="molecule type" value="Genomic_DNA"/>
</dbReference>
<dbReference type="AlphaFoldDB" id="A0A803QHF9"/>
<accession>A0A803QHF9</accession>
<organism evidence="2 3">
    <name type="scientific">Cannabis sativa</name>
    <name type="common">Hemp</name>
    <name type="synonym">Marijuana</name>
    <dbReference type="NCBI Taxonomy" id="3483"/>
    <lineage>
        <taxon>Eukaryota</taxon>
        <taxon>Viridiplantae</taxon>
        <taxon>Streptophyta</taxon>
        <taxon>Embryophyta</taxon>
        <taxon>Tracheophyta</taxon>
        <taxon>Spermatophyta</taxon>
        <taxon>Magnoliopsida</taxon>
        <taxon>eudicotyledons</taxon>
        <taxon>Gunneridae</taxon>
        <taxon>Pentapetalae</taxon>
        <taxon>rosids</taxon>
        <taxon>fabids</taxon>
        <taxon>Rosales</taxon>
        <taxon>Cannabaceae</taxon>
        <taxon>Cannabis</taxon>
    </lineage>
</organism>
<evidence type="ECO:0000313" key="3">
    <source>
        <dbReference type="Proteomes" id="UP000596661"/>
    </source>
</evidence>
<reference evidence="2" key="1">
    <citation type="submission" date="2018-11" db="EMBL/GenBank/DDBJ databases">
        <authorList>
            <person name="Grassa J C."/>
        </authorList>
    </citation>
    <scope>NUCLEOTIDE SEQUENCE [LARGE SCALE GENOMIC DNA]</scope>
</reference>
<proteinExistence type="predicted"/>
<feature type="compositionally biased region" description="Polar residues" evidence="1">
    <location>
        <begin position="1"/>
        <end position="24"/>
    </location>
</feature>
<name>A0A803QHF9_CANSA</name>
<protein>
    <submittedName>
        <fullName evidence="2">Uncharacterized protein</fullName>
    </submittedName>
</protein>
<dbReference type="Proteomes" id="UP000596661">
    <property type="component" value="Chromosome 9"/>
</dbReference>
<keyword evidence="3" id="KW-1185">Reference proteome</keyword>
<feature type="compositionally biased region" description="Gly residues" evidence="1">
    <location>
        <begin position="26"/>
        <end position="40"/>
    </location>
</feature>
<dbReference type="EnsemblPlants" id="evm.model.09.811">
    <property type="protein sequence ID" value="cds.evm.model.09.811"/>
    <property type="gene ID" value="evm.TU.09.811"/>
</dbReference>
<sequence length="93" mass="10431">MQNSWSYKRQNPHQNSGRGNQNHTIRGGGYRGRGRGGSGNGSKPTCKYGHSVVVCYNKYDESYMGHKPNTETTQHKQCSAIIATPEMLNDDIW</sequence>
<feature type="region of interest" description="Disordered" evidence="1">
    <location>
        <begin position="1"/>
        <end position="45"/>
    </location>
</feature>